<dbReference type="Pfam" id="PF07859">
    <property type="entry name" value="Abhydrolase_3"/>
    <property type="match status" value="1"/>
</dbReference>
<keyword evidence="5" id="KW-1185">Reference proteome</keyword>
<dbReference type="OrthoDB" id="2152029at2759"/>
<evidence type="ECO:0000313" key="5">
    <source>
        <dbReference type="Proteomes" id="UP000521943"/>
    </source>
</evidence>
<evidence type="ECO:0000256" key="1">
    <source>
        <dbReference type="ARBA" id="ARBA00022801"/>
    </source>
</evidence>
<keyword evidence="2" id="KW-0472">Membrane</keyword>
<dbReference type="PANTHER" id="PTHR48081">
    <property type="entry name" value="AB HYDROLASE SUPERFAMILY PROTEIN C4A8.06C"/>
    <property type="match status" value="1"/>
</dbReference>
<dbReference type="InterPro" id="IPR050300">
    <property type="entry name" value="GDXG_lipolytic_enzyme"/>
</dbReference>
<accession>A0A8H6I9H6</accession>
<proteinExistence type="predicted"/>
<dbReference type="AlphaFoldDB" id="A0A8H6I9H6"/>
<evidence type="ECO:0000256" key="2">
    <source>
        <dbReference type="SAM" id="Phobius"/>
    </source>
</evidence>
<name>A0A8H6I9H6_9AGAR</name>
<keyword evidence="1" id="KW-0378">Hydrolase</keyword>
<dbReference type="InterPro" id="IPR013094">
    <property type="entry name" value="AB_hydrolase_3"/>
</dbReference>
<dbReference type="Gene3D" id="3.40.50.1820">
    <property type="entry name" value="alpha/beta hydrolase"/>
    <property type="match status" value="1"/>
</dbReference>
<dbReference type="SUPFAM" id="SSF53474">
    <property type="entry name" value="alpha/beta-Hydrolases"/>
    <property type="match status" value="1"/>
</dbReference>
<sequence>MHQFRQQPLKGLYLVYQLISTIFVRLPLWAFLNAIRSLRPRPSWTIQRVLAVNSIRHVMSVTNETGPLVTIPDYRAIKPGEGVEGVWVSPAPELVTGELEKLAEIANVTPIRIPGYWLHKKGTNIQIAAGLQPEEKGILKHVPSIKRAFSPFPVAHPFPTALLDALSGYNYLSSIVLCGDSAGGNLAQALTRYLVENQGSNPDNKIPAPPGALILLSPWSDLSQYHEDMPGGSAFEFANSDYVGERNGGTGWAKDAFTGPHGRSIADTSPYVSPASLHPGFTISFKGFPRTFMNGGEPLRDRMVHDLGEGNGVQDGDGRVRYHEAPDGIHDYLVFPWHEPERTDTLRAIADWAEA</sequence>
<keyword evidence="2" id="KW-0812">Transmembrane</keyword>
<dbReference type="EMBL" id="JACGCI010000013">
    <property type="protein sequence ID" value="KAF6760257.1"/>
    <property type="molecule type" value="Genomic_DNA"/>
</dbReference>
<protein>
    <recommendedName>
        <fullName evidence="3">Alpha/beta hydrolase fold-3 domain-containing protein</fullName>
    </recommendedName>
</protein>
<gene>
    <name evidence="4" type="ORF">DFP72DRAFT_1031692</name>
</gene>
<dbReference type="Proteomes" id="UP000521943">
    <property type="component" value="Unassembled WGS sequence"/>
</dbReference>
<dbReference type="PANTHER" id="PTHR48081:SF26">
    <property type="entry name" value="ALPHA_BETA HYDROLASE FOLD-3 DOMAIN-CONTAINING PROTEIN"/>
    <property type="match status" value="1"/>
</dbReference>
<comment type="caution">
    <text evidence="4">The sequence shown here is derived from an EMBL/GenBank/DDBJ whole genome shotgun (WGS) entry which is preliminary data.</text>
</comment>
<feature type="domain" description="Alpha/beta hydrolase fold-3" evidence="3">
    <location>
        <begin position="156"/>
        <end position="333"/>
    </location>
</feature>
<reference evidence="4 5" key="1">
    <citation type="submission" date="2020-07" db="EMBL/GenBank/DDBJ databases">
        <title>Comparative genomics of pyrophilous fungi reveals a link between fire events and developmental genes.</title>
        <authorList>
            <consortium name="DOE Joint Genome Institute"/>
            <person name="Steindorff A.S."/>
            <person name="Carver A."/>
            <person name="Calhoun S."/>
            <person name="Stillman K."/>
            <person name="Liu H."/>
            <person name="Lipzen A."/>
            <person name="Pangilinan J."/>
            <person name="Labutti K."/>
            <person name="Bruns T.D."/>
            <person name="Grigoriev I.V."/>
        </authorList>
    </citation>
    <scope>NUCLEOTIDE SEQUENCE [LARGE SCALE GENOMIC DNA]</scope>
    <source>
        <strain evidence="4 5">CBS 144469</strain>
    </source>
</reference>
<dbReference type="GO" id="GO:0016787">
    <property type="term" value="F:hydrolase activity"/>
    <property type="evidence" value="ECO:0007669"/>
    <property type="project" value="UniProtKB-KW"/>
</dbReference>
<dbReference type="InterPro" id="IPR029058">
    <property type="entry name" value="AB_hydrolase_fold"/>
</dbReference>
<keyword evidence="2" id="KW-1133">Transmembrane helix</keyword>
<evidence type="ECO:0000259" key="3">
    <source>
        <dbReference type="Pfam" id="PF07859"/>
    </source>
</evidence>
<evidence type="ECO:0000313" key="4">
    <source>
        <dbReference type="EMBL" id="KAF6760257.1"/>
    </source>
</evidence>
<feature type="transmembrane region" description="Helical" evidence="2">
    <location>
        <begin position="12"/>
        <end position="32"/>
    </location>
</feature>
<organism evidence="4 5">
    <name type="scientific">Ephemerocybe angulata</name>
    <dbReference type="NCBI Taxonomy" id="980116"/>
    <lineage>
        <taxon>Eukaryota</taxon>
        <taxon>Fungi</taxon>
        <taxon>Dikarya</taxon>
        <taxon>Basidiomycota</taxon>
        <taxon>Agaricomycotina</taxon>
        <taxon>Agaricomycetes</taxon>
        <taxon>Agaricomycetidae</taxon>
        <taxon>Agaricales</taxon>
        <taxon>Agaricineae</taxon>
        <taxon>Psathyrellaceae</taxon>
        <taxon>Ephemerocybe</taxon>
    </lineage>
</organism>